<accession>A0A3N2Q3X2</accession>
<dbReference type="PANTHER" id="PTHR47966:SF51">
    <property type="entry name" value="BETA-SITE APP-CLEAVING ENZYME, ISOFORM A-RELATED"/>
    <property type="match status" value="1"/>
</dbReference>
<feature type="signal peptide" evidence="3">
    <location>
        <begin position="1"/>
        <end position="19"/>
    </location>
</feature>
<dbReference type="OrthoDB" id="771136at2759"/>
<evidence type="ECO:0000256" key="1">
    <source>
        <dbReference type="ARBA" id="ARBA00007447"/>
    </source>
</evidence>
<feature type="disulfide bond" evidence="2">
    <location>
        <begin position="337"/>
        <end position="373"/>
    </location>
</feature>
<keyword evidence="6" id="KW-1185">Reference proteome</keyword>
<protein>
    <submittedName>
        <fullName evidence="5">Acid protease</fullName>
    </submittedName>
</protein>
<comment type="similarity">
    <text evidence="1">Belongs to the peptidase A1 family.</text>
</comment>
<dbReference type="GO" id="GO:0006508">
    <property type="term" value="P:proteolysis"/>
    <property type="evidence" value="ECO:0007669"/>
    <property type="project" value="UniProtKB-KW"/>
</dbReference>
<evidence type="ECO:0000313" key="5">
    <source>
        <dbReference type="EMBL" id="ROT41471.1"/>
    </source>
</evidence>
<sequence>MNSLKLSVLLPLLAGSAEAAVAHPLVSRQGHSHAANRWDMPVDYTPFGNLATVELGVPGQEVTVFLDWTWANNFIQTPRCYGTWDRSLCMSDMMAVYDPRNSSTFVNVTDVYPRQQWFPNHFFFTEPSTIDHGIDSVQIGPVRSPVINQFSDTMFDMSQFFLPFTVVFGMSPTLPGQDESYDATFYQQYKQGLWKQPYVGYVWCYDEDKIGACGGNDAIQSWGGYRKDLVKGRVYWYDNVVFPDINDISYVYDPPFLNYWGTPLQDLWIGDELQPTVATSERSGKGAIFNHATFGRGIPLTQNAYNKLVQIVAGEELNLENPTVVNNGEQQLYSVSCENIDSYPTVKYQFVGHRKVWEVPAKHYIDQLEDGTCVLNARATAEGDQFLGSFGDQFLKDKQIVFDFAKLKIGLAEIKWPQC</sequence>
<dbReference type="RefSeq" id="XP_028469277.1">
    <property type="nucleotide sequence ID" value="XM_028613422.1"/>
</dbReference>
<dbReference type="Gene3D" id="2.40.70.10">
    <property type="entry name" value="Acid Proteases"/>
    <property type="match status" value="2"/>
</dbReference>
<dbReference type="InterPro" id="IPR021109">
    <property type="entry name" value="Peptidase_aspartic_dom_sf"/>
</dbReference>
<dbReference type="PANTHER" id="PTHR47966">
    <property type="entry name" value="BETA-SITE APP-CLEAVING ENZYME, ISOFORM A-RELATED"/>
    <property type="match status" value="1"/>
</dbReference>
<keyword evidence="5" id="KW-0378">Hydrolase</keyword>
<dbReference type="Pfam" id="PF00026">
    <property type="entry name" value="Asp"/>
    <property type="match status" value="1"/>
</dbReference>
<dbReference type="InterPro" id="IPR034164">
    <property type="entry name" value="Pepsin-like_dom"/>
</dbReference>
<gene>
    <name evidence="5" type="ORF">SODALDRAFT_349447</name>
</gene>
<dbReference type="GO" id="GO:0004190">
    <property type="term" value="F:aspartic-type endopeptidase activity"/>
    <property type="evidence" value="ECO:0007669"/>
    <property type="project" value="InterPro"/>
</dbReference>
<dbReference type="CDD" id="cd05471">
    <property type="entry name" value="pepsin_like"/>
    <property type="match status" value="1"/>
</dbReference>
<dbReference type="Proteomes" id="UP000272025">
    <property type="component" value="Unassembled WGS sequence"/>
</dbReference>
<keyword evidence="5" id="KW-0645">Protease</keyword>
<organism evidence="5 6">
    <name type="scientific">Sodiomyces alkalinus (strain CBS 110278 / VKM F-3762 / F11)</name>
    <name type="common">Alkaliphilic filamentous fungus</name>
    <dbReference type="NCBI Taxonomy" id="1314773"/>
    <lineage>
        <taxon>Eukaryota</taxon>
        <taxon>Fungi</taxon>
        <taxon>Dikarya</taxon>
        <taxon>Ascomycota</taxon>
        <taxon>Pezizomycotina</taxon>
        <taxon>Sordariomycetes</taxon>
        <taxon>Hypocreomycetidae</taxon>
        <taxon>Glomerellales</taxon>
        <taxon>Plectosphaerellaceae</taxon>
        <taxon>Sodiomyces</taxon>
    </lineage>
</organism>
<reference evidence="5 6" key="1">
    <citation type="journal article" date="2018" name="Mol. Ecol.">
        <title>The obligate alkalophilic soda-lake fungus Sodiomyces alkalinus has shifted to a protein diet.</title>
        <authorList>
            <person name="Grum-Grzhimaylo A.A."/>
            <person name="Falkoski D.L."/>
            <person name="van den Heuvel J."/>
            <person name="Valero-Jimenez C.A."/>
            <person name="Min B."/>
            <person name="Choi I.G."/>
            <person name="Lipzen A."/>
            <person name="Daum C.G."/>
            <person name="Aanen D.K."/>
            <person name="Tsang A."/>
            <person name="Henrissat B."/>
            <person name="Bilanenko E.N."/>
            <person name="de Vries R.P."/>
            <person name="van Kan J.A.L."/>
            <person name="Grigoriev I.V."/>
            <person name="Debets A.J.M."/>
        </authorList>
    </citation>
    <scope>NUCLEOTIDE SEQUENCE [LARGE SCALE GENOMIC DNA]</scope>
    <source>
        <strain evidence="5 6">F11</strain>
    </source>
</reference>
<proteinExistence type="inferred from homology"/>
<dbReference type="PROSITE" id="PS51767">
    <property type="entry name" value="PEPTIDASE_A1"/>
    <property type="match status" value="1"/>
</dbReference>
<evidence type="ECO:0000256" key="2">
    <source>
        <dbReference type="PIRSR" id="PIRSR601461-2"/>
    </source>
</evidence>
<evidence type="ECO:0000256" key="3">
    <source>
        <dbReference type="SAM" id="SignalP"/>
    </source>
</evidence>
<dbReference type="SUPFAM" id="SSF50630">
    <property type="entry name" value="Acid proteases"/>
    <property type="match status" value="1"/>
</dbReference>
<dbReference type="InterPro" id="IPR033121">
    <property type="entry name" value="PEPTIDASE_A1"/>
</dbReference>
<feature type="chain" id="PRO_5018323538" evidence="3">
    <location>
        <begin position="20"/>
        <end position="419"/>
    </location>
</feature>
<name>A0A3N2Q3X2_SODAK</name>
<feature type="domain" description="Peptidase A1" evidence="4">
    <location>
        <begin position="49"/>
        <end position="412"/>
    </location>
</feature>
<dbReference type="GeneID" id="39581900"/>
<evidence type="ECO:0000313" key="6">
    <source>
        <dbReference type="Proteomes" id="UP000272025"/>
    </source>
</evidence>
<dbReference type="EMBL" id="ML119052">
    <property type="protein sequence ID" value="ROT41471.1"/>
    <property type="molecule type" value="Genomic_DNA"/>
</dbReference>
<evidence type="ECO:0000259" key="4">
    <source>
        <dbReference type="PROSITE" id="PS51767"/>
    </source>
</evidence>
<dbReference type="STRING" id="1314773.A0A3N2Q3X2"/>
<keyword evidence="2" id="KW-1015">Disulfide bond</keyword>
<dbReference type="InterPro" id="IPR001461">
    <property type="entry name" value="Aspartic_peptidase_A1"/>
</dbReference>
<keyword evidence="3" id="KW-0732">Signal</keyword>
<dbReference type="AlphaFoldDB" id="A0A3N2Q3X2"/>